<gene>
    <name evidence="8" type="ORF">E6K80_01125</name>
</gene>
<keyword evidence="5 7" id="KW-0472">Membrane</keyword>
<accession>A0A538UB23</accession>
<feature type="transmembrane region" description="Helical" evidence="7">
    <location>
        <begin position="222"/>
        <end position="248"/>
    </location>
</feature>
<name>A0A538UB23_UNCEI</name>
<evidence type="ECO:0000256" key="7">
    <source>
        <dbReference type="SAM" id="Phobius"/>
    </source>
</evidence>
<evidence type="ECO:0000313" key="8">
    <source>
        <dbReference type="EMBL" id="TMQ73047.1"/>
    </source>
</evidence>
<feature type="region of interest" description="Disordered" evidence="6">
    <location>
        <begin position="1"/>
        <end position="98"/>
    </location>
</feature>
<reference evidence="8 9" key="1">
    <citation type="journal article" date="2019" name="Nat. Microbiol.">
        <title>Mediterranean grassland soil C-N compound turnover is dependent on rainfall and depth, and is mediated by genomically divergent microorganisms.</title>
        <authorList>
            <person name="Diamond S."/>
            <person name="Andeer P.F."/>
            <person name="Li Z."/>
            <person name="Crits-Christoph A."/>
            <person name="Burstein D."/>
            <person name="Anantharaman K."/>
            <person name="Lane K.R."/>
            <person name="Thomas B.C."/>
            <person name="Pan C."/>
            <person name="Northen T.R."/>
            <person name="Banfield J.F."/>
        </authorList>
    </citation>
    <scope>NUCLEOTIDE SEQUENCE [LARGE SCALE GENOMIC DNA]</scope>
    <source>
        <strain evidence="8">WS_10</strain>
    </source>
</reference>
<feature type="transmembrane region" description="Helical" evidence="7">
    <location>
        <begin position="532"/>
        <end position="552"/>
    </location>
</feature>
<evidence type="ECO:0000256" key="6">
    <source>
        <dbReference type="SAM" id="MobiDB-lite"/>
    </source>
</evidence>
<evidence type="ECO:0000256" key="1">
    <source>
        <dbReference type="ARBA" id="ARBA00004651"/>
    </source>
</evidence>
<feature type="transmembrane region" description="Helical" evidence="7">
    <location>
        <begin position="399"/>
        <end position="420"/>
    </location>
</feature>
<dbReference type="GO" id="GO:0005886">
    <property type="term" value="C:plasma membrane"/>
    <property type="evidence" value="ECO:0007669"/>
    <property type="project" value="UniProtKB-SubCell"/>
</dbReference>
<feature type="transmembrane region" description="Helical" evidence="7">
    <location>
        <begin position="315"/>
        <end position="338"/>
    </location>
</feature>
<feature type="transmembrane region" description="Helical" evidence="7">
    <location>
        <begin position="508"/>
        <end position="526"/>
    </location>
</feature>
<feature type="transmembrane region" description="Helical" evidence="7">
    <location>
        <begin position="145"/>
        <end position="168"/>
    </location>
</feature>
<keyword evidence="2" id="KW-1003">Cell membrane</keyword>
<dbReference type="AlphaFoldDB" id="A0A538UB23"/>
<feature type="transmembrane region" description="Helical" evidence="7">
    <location>
        <begin position="483"/>
        <end position="501"/>
    </location>
</feature>
<protein>
    <submittedName>
        <fullName evidence="8">Lipopolysaccharide biosynthesis protein</fullName>
    </submittedName>
</protein>
<evidence type="ECO:0000256" key="2">
    <source>
        <dbReference type="ARBA" id="ARBA00022475"/>
    </source>
</evidence>
<feature type="compositionally biased region" description="Basic residues" evidence="6">
    <location>
        <begin position="73"/>
        <end position="83"/>
    </location>
</feature>
<feature type="transmembrane region" description="Helical" evidence="7">
    <location>
        <begin position="260"/>
        <end position="281"/>
    </location>
</feature>
<dbReference type="InterPro" id="IPR050833">
    <property type="entry name" value="Poly_Biosynth_Transport"/>
</dbReference>
<comment type="subcellular location">
    <subcellularLocation>
        <location evidence="1">Cell membrane</location>
        <topology evidence="1">Multi-pass membrane protein</topology>
    </subcellularLocation>
</comment>
<evidence type="ECO:0000313" key="9">
    <source>
        <dbReference type="Proteomes" id="UP000319836"/>
    </source>
</evidence>
<organism evidence="8 9">
    <name type="scientific">Eiseniibacteriota bacterium</name>
    <dbReference type="NCBI Taxonomy" id="2212470"/>
    <lineage>
        <taxon>Bacteria</taxon>
        <taxon>Candidatus Eiseniibacteriota</taxon>
    </lineage>
</organism>
<feature type="transmembrane region" description="Helical" evidence="7">
    <location>
        <begin position="440"/>
        <end position="463"/>
    </location>
</feature>
<proteinExistence type="predicted"/>
<comment type="caution">
    <text evidence="8">The sequence shown here is derived from an EMBL/GenBank/DDBJ whole genome shotgun (WGS) entry which is preliminary data.</text>
</comment>
<keyword evidence="4 7" id="KW-1133">Transmembrane helix</keyword>
<evidence type="ECO:0000256" key="3">
    <source>
        <dbReference type="ARBA" id="ARBA00022692"/>
    </source>
</evidence>
<sequence>MRQALAPATHGLEPGPRGADDSTQAAHHTAPRVVIATVRRSGKRSNSRAPSRIPRHRTRPLRVLHLAGGSRSSPRRGSLRGRGPRPSPIPFTSESRPSEWIQPSCTMAIDLRPNERGEAASLAAEEAAVTSRSPRSGPRGAFERFFVPGSFARSVLTLMTGTTIANLIPVLLSPVLTRLYAPAEFGLFAVYGGIAALLAVLATGRYEMAIVLPAEDDDAFHLLGLSLLVVGLMIVVATVAVIAFHSPLLGILRSPGLSSWLYLLPLGVLLAGAIQALTVWLNRKRAYPRIAQSRILQALLTAAAALGLARRGLGAGGLILSSLAGQTLAAVVLSFAVWRSLRGAGRTWSLRHMRAQAARYKDFPRVNALHALMDNLSVSVAVIVLSHEFGSAVVGHYSMVMRVLTAPVALIGAAITQVFYQRAAEIHNRGDSLQGLIRSLLARSVWIALPGALVLLAFAPRLFPFVFGPNWATAGTYARLLSPYMFFYFLAAPLAFVPFVLNKQLPAFFLSTAGNLLFLACLVLGGRLGSPATGFTALSIAQSVYFVVYIGWMLRIAGRPKEIAA</sequence>
<feature type="transmembrane region" description="Helical" evidence="7">
    <location>
        <begin position="180"/>
        <end position="201"/>
    </location>
</feature>
<dbReference type="EMBL" id="VBPA01000026">
    <property type="protein sequence ID" value="TMQ73047.1"/>
    <property type="molecule type" value="Genomic_DNA"/>
</dbReference>
<dbReference type="Pfam" id="PF13440">
    <property type="entry name" value="Polysacc_synt_3"/>
    <property type="match status" value="1"/>
</dbReference>
<keyword evidence="3 7" id="KW-0812">Transmembrane</keyword>
<evidence type="ECO:0000256" key="4">
    <source>
        <dbReference type="ARBA" id="ARBA00022989"/>
    </source>
</evidence>
<dbReference type="PANTHER" id="PTHR30250:SF28">
    <property type="entry name" value="POLYSACCHARIDE BIOSYNTHESIS PROTEIN"/>
    <property type="match status" value="1"/>
</dbReference>
<dbReference type="PANTHER" id="PTHR30250">
    <property type="entry name" value="PST FAMILY PREDICTED COLANIC ACID TRANSPORTER"/>
    <property type="match status" value="1"/>
</dbReference>
<evidence type="ECO:0000256" key="5">
    <source>
        <dbReference type="ARBA" id="ARBA00023136"/>
    </source>
</evidence>
<feature type="compositionally biased region" description="Basic residues" evidence="6">
    <location>
        <begin position="53"/>
        <end position="62"/>
    </location>
</feature>
<dbReference type="Proteomes" id="UP000319836">
    <property type="component" value="Unassembled WGS sequence"/>
</dbReference>